<dbReference type="eggNOG" id="arCOG04331">
    <property type="taxonomic scope" value="Archaea"/>
</dbReference>
<dbReference type="AlphaFoldDB" id="M1Y014"/>
<keyword evidence="4" id="KW-1185">Reference proteome</keyword>
<dbReference type="InterPro" id="IPR054485">
    <property type="entry name" value="FlK-like_dom"/>
</dbReference>
<name>M1Y014_NATM8</name>
<dbReference type="GeneID" id="14650781"/>
<sequence length="148" mass="15718">MDEELPEPGITAERTFRVEPRHATVLFGEQTEPPGLPAAADADPDESIGVLGTPQLLAEVEFLGRESLRGHLPESTGVVGVDAEVTHSRAVPVGESVSVRTEVTDVTDRTITVAGDLSLADSGASVGDVRNRLRVVRRAAFANRIPSR</sequence>
<dbReference type="Gene3D" id="3.10.129.10">
    <property type="entry name" value="Hotdog Thioesterase"/>
    <property type="match status" value="1"/>
</dbReference>
<proteinExistence type="predicted"/>
<organism evidence="3 4">
    <name type="scientific">Natronomonas moolapensis (strain DSM 18674 / CECT 7526 / JCM 14361 / 8.8.11)</name>
    <dbReference type="NCBI Taxonomy" id="268739"/>
    <lineage>
        <taxon>Archaea</taxon>
        <taxon>Methanobacteriati</taxon>
        <taxon>Methanobacteriota</taxon>
        <taxon>Stenosarchaea group</taxon>
        <taxon>Halobacteria</taxon>
        <taxon>Halobacteriales</taxon>
        <taxon>Natronomonadaceae</taxon>
        <taxon>Natronomonas</taxon>
    </lineage>
</organism>
<evidence type="ECO:0000259" key="2">
    <source>
        <dbReference type="Pfam" id="PF22636"/>
    </source>
</evidence>
<dbReference type="EMBL" id="HF582854">
    <property type="protein sequence ID" value="CCQ35776.1"/>
    <property type="molecule type" value="Genomic_DNA"/>
</dbReference>
<evidence type="ECO:0000313" key="4">
    <source>
        <dbReference type="Proteomes" id="UP000011867"/>
    </source>
</evidence>
<dbReference type="HOGENOM" id="CLU_1754746_0_0_2"/>
<dbReference type="SUPFAM" id="SSF54637">
    <property type="entry name" value="Thioesterase/thiol ester dehydrase-isomerase"/>
    <property type="match status" value="1"/>
</dbReference>
<dbReference type="OrthoDB" id="252505at2157"/>
<dbReference type="InterPro" id="IPR029069">
    <property type="entry name" value="HotDog_dom_sf"/>
</dbReference>
<dbReference type="KEGG" id="nmo:Nmlp_1577"/>
<dbReference type="Proteomes" id="UP000011867">
    <property type="component" value="Chromosome"/>
</dbReference>
<protein>
    <submittedName>
        <fullName evidence="3">Thioesterase domein protein</fullName>
    </submittedName>
</protein>
<dbReference type="CDD" id="cd03440">
    <property type="entry name" value="hot_dog"/>
    <property type="match status" value="1"/>
</dbReference>
<reference evidence="3 4" key="1">
    <citation type="journal article" date="2013" name="Genome Announc.">
        <title>Genome of the haloarchaeon Natronomonas moolapensis, a neutrophilic member of a previously haloalkaliphilic genus.</title>
        <authorList>
            <person name="Dyall-Smith M.L."/>
            <person name="Pfeiffer F."/>
            <person name="Oberwinkler T."/>
            <person name="Klee K."/>
            <person name="Rampp M."/>
            <person name="Palm P."/>
            <person name="Gross K."/>
            <person name="Schuster S.C."/>
            <person name="Oesterhelt D."/>
        </authorList>
    </citation>
    <scope>NUCLEOTIDE SEQUENCE [LARGE SCALE GENOMIC DNA]</scope>
    <source>
        <strain evidence="4">DSM 18674 / JCM 14361 / 8.8.11</strain>
    </source>
</reference>
<dbReference type="Pfam" id="PF22636">
    <property type="entry name" value="FlK"/>
    <property type="match status" value="1"/>
</dbReference>
<gene>
    <name evidence="3" type="ordered locus">Nmlp_1577</name>
</gene>
<dbReference type="STRING" id="268739.Nmlp_1577"/>
<accession>M1Y014</accession>
<evidence type="ECO:0000313" key="3">
    <source>
        <dbReference type="EMBL" id="CCQ35776.1"/>
    </source>
</evidence>
<dbReference type="RefSeq" id="WP_015408619.1">
    <property type="nucleotide sequence ID" value="NC_020388.1"/>
</dbReference>
<feature type="region of interest" description="Disordered" evidence="1">
    <location>
        <begin position="28"/>
        <end position="47"/>
    </location>
</feature>
<feature type="domain" description="Fluoroacetyl-CoA-specific thioesterase-like" evidence="2">
    <location>
        <begin position="45"/>
        <end position="127"/>
    </location>
</feature>
<evidence type="ECO:0000256" key="1">
    <source>
        <dbReference type="SAM" id="MobiDB-lite"/>
    </source>
</evidence>